<dbReference type="Pfam" id="PF01796">
    <property type="entry name" value="OB_ChsH2_C"/>
    <property type="match status" value="1"/>
</dbReference>
<accession>A0A4R3LW27</accession>
<dbReference type="PANTHER" id="PTHR34075:SF5">
    <property type="entry name" value="BLR3430 PROTEIN"/>
    <property type="match status" value="1"/>
</dbReference>
<evidence type="ECO:0000259" key="1">
    <source>
        <dbReference type="Pfam" id="PF01796"/>
    </source>
</evidence>
<dbReference type="AlphaFoldDB" id="A0A4R3LW27"/>
<dbReference type="InterPro" id="IPR052513">
    <property type="entry name" value="Thioester_dehydratase-like"/>
</dbReference>
<dbReference type="SUPFAM" id="SSF50249">
    <property type="entry name" value="Nucleic acid-binding proteins"/>
    <property type="match status" value="1"/>
</dbReference>
<dbReference type="Proteomes" id="UP000295525">
    <property type="component" value="Unassembled WGS sequence"/>
</dbReference>
<comment type="caution">
    <text evidence="3">The sequence shown here is derived from an EMBL/GenBank/DDBJ whole genome shotgun (WGS) entry which is preliminary data.</text>
</comment>
<evidence type="ECO:0000313" key="4">
    <source>
        <dbReference type="Proteomes" id="UP000295525"/>
    </source>
</evidence>
<dbReference type="PANTHER" id="PTHR34075">
    <property type="entry name" value="BLR3430 PROTEIN"/>
    <property type="match status" value="1"/>
</dbReference>
<evidence type="ECO:0000259" key="2">
    <source>
        <dbReference type="Pfam" id="PF12172"/>
    </source>
</evidence>
<protein>
    <recommendedName>
        <fullName evidence="5">OB-fold protein</fullName>
    </recommendedName>
</protein>
<dbReference type="EMBL" id="SMAJ01000011">
    <property type="protein sequence ID" value="TCT04821.1"/>
    <property type="molecule type" value="Genomic_DNA"/>
</dbReference>
<feature type="domain" description="ChsH2 rubredoxin-like zinc ribbon" evidence="2">
    <location>
        <begin position="21"/>
        <end position="56"/>
    </location>
</feature>
<dbReference type="Pfam" id="PF12172">
    <property type="entry name" value="zf-ChsH2"/>
    <property type="match status" value="1"/>
</dbReference>
<organism evidence="3 4">
    <name type="scientific">Paralcaligenes ureilyticus</name>
    <dbReference type="NCBI Taxonomy" id="627131"/>
    <lineage>
        <taxon>Bacteria</taxon>
        <taxon>Pseudomonadati</taxon>
        <taxon>Pseudomonadota</taxon>
        <taxon>Betaproteobacteria</taxon>
        <taxon>Burkholderiales</taxon>
        <taxon>Alcaligenaceae</taxon>
        <taxon>Paralcaligenes</taxon>
    </lineage>
</organism>
<proteinExistence type="predicted"/>
<gene>
    <name evidence="3" type="ORF">EDC26_11137</name>
</gene>
<evidence type="ECO:0000313" key="3">
    <source>
        <dbReference type="EMBL" id="TCT04821.1"/>
    </source>
</evidence>
<feature type="domain" description="ChsH2 C-terminal OB-fold" evidence="1">
    <location>
        <begin position="58"/>
        <end position="123"/>
    </location>
</feature>
<dbReference type="InterPro" id="IPR002878">
    <property type="entry name" value="ChsH2_C"/>
</dbReference>
<dbReference type="InterPro" id="IPR022002">
    <property type="entry name" value="ChsH2_Znr"/>
</dbReference>
<keyword evidence="4" id="KW-1185">Reference proteome</keyword>
<sequence length="136" mass="15385">MSSILYKALLPTPTIDSAPFWAGCNQEILLLQHCADCNTRFYFPRRLCPACGGQRLDWEPSAGTGTIFSFSEVRVSFFGPEWNTELPYTVVLIDLDEGPRMLSRLVGGDRSQVKIGDRVKVFFVETENQKLPFFTL</sequence>
<dbReference type="InterPro" id="IPR012340">
    <property type="entry name" value="NA-bd_OB-fold"/>
</dbReference>
<dbReference type="RefSeq" id="WP_132583572.1">
    <property type="nucleotide sequence ID" value="NZ_SMAJ01000011.1"/>
</dbReference>
<reference evidence="3 4" key="1">
    <citation type="submission" date="2019-03" db="EMBL/GenBank/DDBJ databases">
        <title>Genomic Encyclopedia of Type Strains, Phase IV (KMG-IV): sequencing the most valuable type-strain genomes for metagenomic binning, comparative biology and taxonomic classification.</title>
        <authorList>
            <person name="Goeker M."/>
        </authorList>
    </citation>
    <scope>NUCLEOTIDE SEQUENCE [LARGE SCALE GENOMIC DNA]</scope>
    <source>
        <strain evidence="3 4">DSM 24591</strain>
    </source>
</reference>
<dbReference type="Gene3D" id="6.10.30.10">
    <property type="match status" value="1"/>
</dbReference>
<name>A0A4R3LW27_9BURK</name>
<evidence type="ECO:0008006" key="5">
    <source>
        <dbReference type="Google" id="ProtNLM"/>
    </source>
</evidence>
<dbReference type="OrthoDB" id="5514845at2"/>